<dbReference type="GO" id="GO:0071949">
    <property type="term" value="F:FAD binding"/>
    <property type="evidence" value="ECO:0007669"/>
    <property type="project" value="InterPro"/>
</dbReference>
<protein>
    <submittedName>
        <fullName evidence="4">FAD-monooxygenase</fullName>
    </submittedName>
</protein>
<dbReference type="Gene3D" id="3.50.50.60">
    <property type="entry name" value="FAD/NAD(P)-binding domain"/>
    <property type="match status" value="1"/>
</dbReference>
<keyword evidence="1" id="KW-0285">Flavoprotein</keyword>
<comment type="caution">
    <text evidence="4">The sequence shown here is derived from an EMBL/GenBank/DDBJ whole genome shotgun (WGS) entry which is preliminary data.</text>
</comment>
<organism evidence="4 5">
    <name type="scientific">Sphingobium indicum</name>
    <dbReference type="NCBI Taxonomy" id="332055"/>
    <lineage>
        <taxon>Bacteria</taxon>
        <taxon>Pseudomonadati</taxon>
        <taxon>Pseudomonadota</taxon>
        <taxon>Alphaproteobacteria</taxon>
        <taxon>Sphingomonadales</taxon>
        <taxon>Sphingomonadaceae</taxon>
        <taxon>Sphingobium</taxon>
    </lineage>
</organism>
<evidence type="ECO:0000256" key="1">
    <source>
        <dbReference type="ARBA" id="ARBA00022630"/>
    </source>
</evidence>
<dbReference type="Proteomes" id="UP000292734">
    <property type="component" value="Unassembled WGS sequence"/>
</dbReference>
<keyword evidence="2" id="KW-0274">FAD</keyword>
<dbReference type="PRINTS" id="PR00420">
    <property type="entry name" value="RNGMNOXGNASE"/>
</dbReference>
<keyword evidence="4" id="KW-0560">Oxidoreductase</keyword>
<dbReference type="InterPro" id="IPR002938">
    <property type="entry name" value="FAD-bd"/>
</dbReference>
<dbReference type="NCBIfam" id="NF004780">
    <property type="entry name" value="PRK06126.1"/>
    <property type="match status" value="1"/>
</dbReference>
<dbReference type="AlphaFoldDB" id="A0A4Q4J5V7"/>
<reference evidence="4 5" key="1">
    <citation type="submission" date="2019-02" db="EMBL/GenBank/DDBJ databases">
        <authorList>
            <person name="Feng G."/>
        </authorList>
    </citation>
    <scope>NUCLEOTIDE SEQUENCE [LARGE SCALE GENOMIC DNA]</scope>
    <source>
        <strain evidence="4 5">DSM 26779</strain>
    </source>
</reference>
<gene>
    <name evidence="4" type="ORF">EWH08_13025</name>
</gene>
<dbReference type="RefSeq" id="WP_129965542.1">
    <property type="nucleotide sequence ID" value="NZ_JACBZE010000005.1"/>
</dbReference>
<dbReference type="Pfam" id="PF01494">
    <property type="entry name" value="FAD_binding_3"/>
    <property type="match status" value="1"/>
</dbReference>
<keyword evidence="4" id="KW-0503">Monooxygenase</keyword>
<dbReference type="Gene3D" id="3.30.9.10">
    <property type="entry name" value="D-Amino Acid Oxidase, subunit A, domain 2"/>
    <property type="match status" value="1"/>
</dbReference>
<feature type="domain" description="FAD-binding" evidence="3">
    <location>
        <begin position="2"/>
        <end position="355"/>
    </location>
</feature>
<dbReference type="InterPro" id="IPR036188">
    <property type="entry name" value="FAD/NAD-bd_sf"/>
</dbReference>
<dbReference type="GO" id="GO:0016709">
    <property type="term" value="F:oxidoreductase activity, acting on paired donors, with incorporation or reduction of molecular oxygen, NAD(P)H as one donor, and incorporation of one atom of oxygen"/>
    <property type="evidence" value="ECO:0007669"/>
    <property type="project" value="UniProtKB-ARBA"/>
</dbReference>
<evidence type="ECO:0000259" key="3">
    <source>
        <dbReference type="Pfam" id="PF01494"/>
    </source>
</evidence>
<evidence type="ECO:0000313" key="4">
    <source>
        <dbReference type="EMBL" id="RYM01589.1"/>
    </source>
</evidence>
<dbReference type="PANTHER" id="PTHR43004">
    <property type="entry name" value="TRK SYSTEM POTASSIUM UPTAKE PROTEIN"/>
    <property type="match status" value="1"/>
</dbReference>
<dbReference type="Gene3D" id="3.40.30.120">
    <property type="match status" value="1"/>
</dbReference>
<proteinExistence type="predicted"/>
<dbReference type="PANTHER" id="PTHR43004:SF21">
    <property type="entry name" value="FAD-BINDING DOMAIN-CONTAINING PROTEIN-RELATED"/>
    <property type="match status" value="1"/>
</dbReference>
<dbReference type="Pfam" id="PF21274">
    <property type="entry name" value="Rng_hyd_C"/>
    <property type="match status" value="1"/>
</dbReference>
<dbReference type="EMBL" id="SEOM01000004">
    <property type="protein sequence ID" value="RYM01589.1"/>
    <property type="molecule type" value="Genomic_DNA"/>
</dbReference>
<accession>A0A4Q4J5V7</accession>
<evidence type="ECO:0000313" key="5">
    <source>
        <dbReference type="Proteomes" id="UP000292734"/>
    </source>
</evidence>
<dbReference type="SUPFAM" id="SSF51905">
    <property type="entry name" value="FAD/NAD(P)-binding domain"/>
    <property type="match status" value="1"/>
</dbReference>
<name>A0A4Q4J5V7_9SPHN</name>
<evidence type="ECO:0000256" key="2">
    <source>
        <dbReference type="ARBA" id="ARBA00022827"/>
    </source>
</evidence>
<sequence>MDVPVLIAGGGPVGMILSLELAHHGVRSILIERNPTTTRHPKMDLTNGRSMELLARLGVVDILRAAGVPSGNCFDIVRVSHGLPGVGKELFRFAYPSPDEVRRMSRETNDGTLTREPPLRISQILLEPALLEVIRQNPIIDARFGWTVQSFEQDEDSVRVAISETDGTATETIECAYLAGCDGGGSNVRRGLGIKYEGDFAVGSFYMVHFRSDALDALQPDGPWWHWLTNAGGMVAQNDRDLWTLHTPVPEGMAPESVDPHALLRNWAGRDFDFEILVANPWTPHMVVAERYGEGRVWMAGDSVHQFMPTGGYGMNTGVGDAVDLGWKLAAVIHGWGGPALLRSYEEERRPIAIQNRAASRRHLDVNIAIWSASPATTDDDKAWDHMAEEIERLGNAENESWGIEHGYRYAGSPIIAPDGTPEPPFDPDSYRPTTWPGARLPHYYLEDGNALHDLLGPGFTLINCRGADTGPLEDAAAQMGLPLKIVGLHDPKVCAAMERPLLLVRPDQHVAWRGTELPADCLALLRRVTGWQSGLEREIPERSHARA</sequence>
<dbReference type="InterPro" id="IPR050641">
    <property type="entry name" value="RIFMO-like"/>
</dbReference>